<evidence type="ECO:0000259" key="11">
    <source>
        <dbReference type="PROSITE" id="PS50113"/>
    </source>
</evidence>
<dbReference type="PANTHER" id="PTHR43065">
    <property type="entry name" value="SENSOR HISTIDINE KINASE"/>
    <property type="match status" value="1"/>
</dbReference>
<dbReference type="Pfam" id="PF13426">
    <property type="entry name" value="PAS_9"/>
    <property type="match status" value="1"/>
</dbReference>
<dbReference type="GO" id="GO:0006355">
    <property type="term" value="P:regulation of DNA-templated transcription"/>
    <property type="evidence" value="ECO:0007669"/>
    <property type="project" value="InterPro"/>
</dbReference>
<dbReference type="Pfam" id="PF00989">
    <property type="entry name" value="PAS"/>
    <property type="match status" value="1"/>
</dbReference>
<evidence type="ECO:0000256" key="4">
    <source>
        <dbReference type="ARBA" id="ARBA00022679"/>
    </source>
</evidence>
<dbReference type="SMART" id="SM00086">
    <property type="entry name" value="PAC"/>
    <property type="match status" value="2"/>
</dbReference>
<dbReference type="InterPro" id="IPR036890">
    <property type="entry name" value="HATPase_C_sf"/>
</dbReference>
<keyword evidence="3" id="KW-0597">Phosphoprotein</keyword>
<keyword evidence="13" id="KW-1185">Reference proteome</keyword>
<dbReference type="PROSITE" id="PS50112">
    <property type="entry name" value="PAS"/>
    <property type="match status" value="2"/>
</dbReference>
<dbReference type="RefSeq" id="WP_151574635.1">
    <property type="nucleotide sequence ID" value="NZ_WBOT01000004.1"/>
</dbReference>
<evidence type="ECO:0000256" key="8">
    <source>
        <dbReference type="ARBA" id="ARBA00023012"/>
    </source>
</evidence>
<keyword evidence="7" id="KW-0067">ATP-binding</keyword>
<dbReference type="CDD" id="cd00082">
    <property type="entry name" value="HisKA"/>
    <property type="match status" value="1"/>
</dbReference>
<comment type="caution">
    <text evidence="12">The sequence shown here is derived from an EMBL/GenBank/DDBJ whole genome shotgun (WGS) entry which is preliminary data.</text>
</comment>
<dbReference type="AlphaFoldDB" id="A0A7V7RKI2"/>
<dbReference type="SMART" id="SM00387">
    <property type="entry name" value="HATPase_c"/>
    <property type="match status" value="1"/>
</dbReference>
<dbReference type="InterPro" id="IPR003661">
    <property type="entry name" value="HisK_dim/P_dom"/>
</dbReference>
<comment type="catalytic activity">
    <reaction evidence="1">
        <text>ATP + protein L-histidine = ADP + protein N-phospho-L-histidine.</text>
        <dbReference type="EC" id="2.7.13.3"/>
    </reaction>
</comment>
<dbReference type="SMART" id="SM00388">
    <property type="entry name" value="HisKA"/>
    <property type="match status" value="1"/>
</dbReference>
<dbReference type="InterPro" id="IPR000014">
    <property type="entry name" value="PAS"/>
</dbReference>
<dbReference type="SUPFAM" id="SSF47384">
    <property type="entry name" value="Homodimeric domain of signal transducing histidine kinase"/>
    <property type="match status" value="1"/>
</dbReference>
<dbReference type="Proteomes" id="UP000441354">
    <property type="component" value="Unassembled WGS sequence"/>
</dbReference>
<dbReference type="CDD" id="cd00130">
    <property type="entry name" value="PAS"/>
    <property type="match status" value="1"/>
</dbReference>
<dbReference type="Gene3D" id="3.30.565.10">
    <property type="entry name" value="Histidine kinase-like ATPase, C-terminal domain"/>
    <property type="match status" value="1"/>
</dbReference>
<evidence type="ECO:0000256" key="2">
    <source>
        <dbReference type="ARBA" id="ARBA00012438"/>
    </source>
</evidence>
<dbReference type="InterPro" id="IPR000700">
    <property type="entry name" value="PAS-assoc_C"/>
</dbReference>
<evidence type="ECO:0000259" key="9">
    <source>
        <dbReference type="PROSITE" id="PS50109"/>
    </source>
</evidence>
<sequence>MLKGDPELDFTEGVSCNEVLDLFLASSADGIAIFDMQDCFRRINPTFTYIFGYTEEEVLGRNIAEMPNPVSVIDIIREVKKGRVYSNLNTIRYHKDGRQLDIAVSYSPFRDSNGKVMGIIAVLRDITELKEMERELIQIKKLYNLITENTTDMIKIYTKDYEVLYASPSHHTELGVSPETLKGQKLEKLIQPINDEPVDELLQRIAKNGKSEIIQAKTRTKQNEFMHIESNISPIYNEANEIDLFLKISRNIDDRIKNDEVLRNLDRLSIIGQMAASIAHEIKNPLTALKGFSKLLQYSDAKERQAEYLTIIMDELKNIDKSVNEFLALAKPQAVELKSSSLFSIINSSIKMLRSDAYIHNVKIIHSIEEDDYFLKCNPDQLQQAFMNFFKNAIEAMSDGGLIHCCISETEEDMVEVQISDSGMGIEPEILHYLGTPFYTTKDKGIGLGLTVSNKIIQEHNGTMQIDSTPGHGTIVTVQLPKFTQQ</sequence>
<dbReference type="InterPro" id="IPR036097">
    <property type="entry name" value="HisK_dim/P_sf"/>
</dbReference>
<dbReference type="NCBIfam" id="TIGR00229">
    <property type="entry name" value="sensory_box"/>
    <property type="match status" value="2"/>
</dbReference>
<dbReference type="InterPro" id="IPR004358">
    <property type="entry name" value="Sig_transdc_His_kin-like_C"/>
</dbReference>
<proteinExistence type="predicted"/>
<dbReference type="GO" id="GO:0005524">
    <property type="term" value="F:ATP binding"/>
    <property type="evidence" value="ECO:0007669"/>
    <property type="project" value="UniProtKB-KW"/>
</dbReference>
<dbReference type="InterPro" id="IPR035965">
    <property type="entry name" value="PAS-like_dom_sf"/>
</dbReference>
<dbReference type="InterPro" id="IPR001610">
    <property type="entry name" value="PAC"/>
</dbReference>
<feature type="domain" description="PAC" evidence="11">
    <location>
        <begin position="84"/>
        <end position="138"/>
    </location>
</feature>
<feature type="domain" description="PAS" evidence="10">
    <location>
        <begin position="139"/>
        <end position="209"/>
    </location>
</feature>
<evidence type="ECO:0000256" key="5">
    <source>
        <dbReference type="ARBA" id="ARBA00022741"/>
    </source>
</evidence>
<evidence type="ECO:0000313" key="13">
    <source>
        <dbReference type="Proteomes" id="UP000441354"/>
    </source>
</evidence>
<keyword evidence="5" id="KW-0547">Nucleotide-binding</keyword>
<accession>A0A7V7RKI2</accession>
<dbReference type="SMART" id="SM00091">
    <property type="entry name" value="PAS"/>
    <property type="match status" value="2"/>
</dbReference>
<dbReference type="PRINTS" id="PR00344">
    <property type="entry name" value="BCTRLSENSOR"/>
</dbReference>
<feature type="domain" description="Histidine kinase" evidence="9">
    <location>
        <begin position="277"/>
        <end position="484"/>
    </location>
</feature>
<dbReference type="Gene3D" id="3.30.450.20">
    <property type="entry name" value="PAS domain"/>
    <property type="match status" value="2"/>
</dbReference>
<dbReference type="EMBL" id="WBOT01000004">
    <property type="protein sequence ID" value="KAB2331757.1"/>
    <property type="molecule type" value="Genomic_DNA"/>
</dbReference>
<reference evidence="12 13" key="1">
    <citation type="journal article" date="2014" name="Arch. Microbiol.">
        <title>Bacillus mesophilum sp. nov., strain IITR-54T, a novel 4-chlorobiphenyl dechlorinating bacterium.</title>
        <authorList>
            <person name="Manickam N."/>
            <person name="Singh N.K."/>
            <person name="Bajaj A."/>
            <person name="Kumar R.M."/>
            <person name="Kaur G."/>
            <person name="Kaur N."/>
            <person name="Bala M."/>
            <person name="Kumar A."/>
            <person name="Mayilraj S."/>
        </authorList>
    </citation>
    <scope>NUCLEOTIDE SEQUENCE [LARGE SCALE GENOMIC DNA]</scope>
    <source>
        <strain evidence="12 13">IITR-54</strain>
    </source>
</reference>
<keyword evidence="4" id="KW-0808">Transferase</keyword>
<name>A0A7V7RKI2_9BACI</name>
<dbReference type="EC" id="2.7.13.3" evidence="2"/>
<dbReference type="GO" id="GO:0000155">
    <property type="term" value="F:phosphorelay sensor kinase activity"/>
    <property type="evidence" value="ECO:0007669"/>
    <property type="project" value="InterPro"/>
</dbReference>
<dbReference type="InterPro" id="IPR003594">
    <property type="entry name" value="HATPase_dom"/>
</dbReference>
<evidence type="ECO:0000259" key="10">
    <source>
        <dbReference type="PROSITE" id="PS50112"/>
    </source>
</evidence>
<dbReference type="InterPro" id="IPR013767">
    <property type="entry name" value="PAS_fold"/>
</dbReference>
<evidence type="ECO:0000256" key="1">
    <source>
        <dbReference type="ARBA" id="ARBA00000085"/>
    </source>
</evidence>
<keyword evidence="6" id="KW-0418">Kinase</keyword>
<evidence type="ECO:0000313" key="12">
    <source>
        <dbReference type="EMBL" id="KAB2331757.1"/>
    </source>
</evidence>
<dbReference type="InterPro" id="IPR005467">
    <property type="entry name" value="His_kinase_dom"/>
</dbReference>
<dbReference type="OrthoDB" id="9815750at2"/>
<dbReference type="SUPFAM" id="SSF55785">
    <property type="entry name" value="PYP-like sensor domain (PAS domain)"/>
    <property type="match status" value="2"/>
</dbReference>
<dbReference type="PANTHER" id="PTHR43065:SF10">
    <property type="entry name" value="PEROXIDE STRESS-ACTIVATED HISTIDINE KINASE MAK3"/>
    <property type="match status" value="1"/>
</dbReference>
<keyword evidence="8" id="KW-0902">Two-component regulatory system</keyword>
<dbReference type="Pfam" id="PF02518">
    <property type="entry name" value="HATPase_c"/>
    <property type="match status" value="1"/>
</dbReference>
<evidence type="ECO:0000256" key="6">
    <source>
        <dbReference type="ARBA" id="ARBA00022777"/>
    </source>
</evidence>
<dbReference type="PROSITE" id="PS50109">
    <property type="entry name" value="HIS_KIN"/>
    <property type="match status" value="1"/>
</dbReference>
<organism evidence="12 13">
    <name type="scientific">Bacillus mesophilum</name>
    <dbReference type="NCBI Taxonomy" id="1071718"/>
    <lineage>
        <taxon>Bacteria</taxon>
        <taxon>Bacillati</taxon>
        <taxon>Bacillota</taxon>
        <taxon>Bacilli</taxon>
        <taxon>Bacillales</taxon>
        <taxon>Bacillaceae</taxon>
        <taxon>Bacillus</taxon>
    </lineage>
</organism>
<gene>
    <name evidence="12" type="ORF">F7732_13875</name>
</gene>
<dbReference type="Pfam" id="PF00512">
    <property type="entry name" value="HisKA"/>
    <property type="match status" value="1"/>
</dbReference>
<evidence type="ECO:0000256" key="7">
    <source>
        <dbReference type="ARBA" id="ARBA00022840"/>
    </source>
</evidence>
<dbReference type="SUPFAM" id="SSF55874">
    <property type="entry name" value="ATPase domain of HSP90 chaperone/DNA topoisomerase II/histidine kinase"/>
    <property type="match status" value="1"/>
</dbReference>
<evidence type="ECO:0000256" key="3">
    <source>
        <dbReference type="ARBA" id="ARBA00022553"/>
    </source>
</evidence>
<feature type="domain" description="PAS" evidence="10">
    <location>
        <begin position="16"/>
        <end position="69"/>
    </location>
</feature>
<protein>
    <recommendedName>
        <fullName evidence="2">histidine kinase</fullName>
        <ecNumber evidence="2">2.7.13.3</ecNumber>
    </recommendedName>
</protein>
<dbReference type="Gene3D" id="1.10.287.130">
    <property type="match status" value="1"/>
</dbReference>
<dbReference type="PROSITE" id="PS50113">
    <property type="entry name" value="PAC"/>
    <property type="match status" value="1"/>
</dbReference>